<dbReference type="HOGENOM" id="CLU_2924126_0_0_1"/>
<dbReference type="GeneID" id="18818676"/>
<protein>
    <submittedName>
        <fullName evidence="1">Uncharacterized protein</fullName>
    </submittedName>
</protein>
<dbReference type="KEGG" id="sla:SERLADRAFT_464027"/>
<accession>F8NR53</accession>
<gene>
    <name evidence="1" type="ORF">SERLADRAFT_464027</name>
</gene>
<dbReference type="Proteomes" id="UP000008064">
    <property type="component" value="Unassembled WGS sequence"/>
</dbReference>
<organism>
    <name type="scientific">Serpula lacrymans var. lacrymans (strain S7.9)</name>
    <name type="common">Dry rot fungus</name>
    <dbReference type="NCBI Taxonomy" id="578457"/>
    <lineage>
        <taxon>Eukaryota</taxon>
        <taxon>Fungi</taxon>
        <taxon>Dikarya</taxon>
        <taxon>Basidiomycota</taxon>
        <taxon>Agaricomycotina</taxon>
        <taxon>Agaricomycetes</taxon>
        <taxon>Agaricomycetidae</taxon>
        <taxon>Boletales</taxon>
        <taxon>Coniophorineae</taxon>
        <taxon>Serpulaceae</taxon>
        <taxon>Serpula</taxon>
    </lineage>
</organism>
<dbReference type="RefSeq" id="XP_007316875.1">
    <property type="nucleotide sequence ID" value="XM_007316813.1"/>
</dbReference>
<proteinExistence type="predicted"/>
<sequence>MYPVAPRLWICFIRNNEGGVMVNWVLLAANSDLDMDTVSNVPEFEAPYLLLPCNLFIDALG</sequence>
<reference evidence="1" key="1">
    <citation type="submission" date="2011-04" db="EMBL/GenBank/DDBJ databases">
        <title>Evolution of plant cell wall degrading machinery underlies the functional diversity of forest fungi.</title>
        <authorList>
            <consortium name="US DOE Joint Genome Institute (JGI-PGF)"/>
            <person name="Eastwood D.C."/>
            <person name="Floudas D."/>
            <person name="Binder M."/>
            <person name="Majcherczyk A."/>
            <person name="Schneider P."/>
            <person name="Aerts A."/>
            <person name="Asiegbu F.O."/>
            <person name="Baker S.E."/>
            <person name="Barry K."/>
            <person name="Bendiksby M."/>
            <person name="Blumentritt M."/>
            <person name="Coutinho P.M."/>
            <person name="Cullen D."/>
            <person name="Cullen D."/>
            <person name="Gathman A."/>
            <person name="Goodell B."/>
            <person name="Henrissat B."/>
            <person name="Ihrmark K."/>
            <person name="Kauserud H."/>
            <person name="Kohler A."/>
            <person name="LaButti K."/>
            <person name="Lapidus A."/>
            <person name="Lavin J.L."/>
            <person name="Lee Y.-H."/>
            <person name="Lindquist E."/>
            <person name="Lilly W."/>
            <person name="Lucas S."/>
            <person name="Morin E."/>
            <person name="Murat C."/>
            <person name="Oguiza J.A."/>
            <person name="Park J."/>
            <person name="Pisabarro A.G."/>
            <person name="Riley R."/>
            <person name="Rosling A."/>
            <person name="Salamov A."/>
            <person name="Schmidt O."/>
            <person name="Schmutz J."/>
            <person name="Skrede I."/>
            <person name="Stenlid J."/>
            <person name="Wiebenga A."/>
            <person name="Xie X."/>
            <person name="Kues U."/>
            <person name="Hibbett D.S."/>
            <person name="Hoffmeister D."/>
            <person name="Hogberg N."/>
            <person name="Martin F."/>
            <person name="Grigoriev I.V."/>
            <person name="Watkinson S.C."/>
        </authorList>
    </citation>
    <scope>NUCLEOTIDE SEQUENCE</scope>
    <source>
        <strain evidence="1">S7.9</strain>
    </source>
</reference>
<evidence type="ECO:0000313" key="1">
    <source>
        <dbReference type="EMBL" id="EGO26702.1"/>
    </source>
</evidence>
<dbReference type="EMBL" id="GL945432">
    <property type="protein sequence ID" value="EGO26702.1"/>
    <property type="molecule type" value="Genomic_DNA"/>
</dbReference>
<dbReference type="AlphaFoldDB" id="F8NR53"/>
<name>F8NR53_SERL9</name>